<reference evidence="8" key="2">
    <citation type="submission" date="2019-06" db="EMBL/GenBank/DDBJ databases">
        <title>AzeR, a transcriptional regulator that responds to azelaic acid in Pseudomonas nitroreducens.</title>
        <authorList>
            <person name="Bez C."/>
            <person name="Javvadi S.G."/>
            <person name="Bertani I."/>
            <person name="Devescovi G."/>
            <person name="Studholme D.J."/>
            <person name="Geller A."/>
            <person name="Levy A."/>
            <person name="Venturi V."/>
        </authorList>
    </citation>
    <scope>NUCLEOTIDE SEQUENCE [LARGE SCALE GENOMIC DNA]</scope>
    <source>
        <strain evidence="8">DSM 9128</strain>
    </source>
</reference>
<evidence type="ECO:0000256" key="5">
    <source>
        <dbReference type="ARBA" id="ARBA00023136"/>
    </source>
</evidence>
<organism evidence="7 8">
    <name type="scientific">Pseudomonas nitroreducens</name>
    <dbReference type="NCBI Taxonomy" id="46680"/>
    <lineage>
        <taxon>Bacteria</taxon>
        <taxon>Pseudomonadati</taxon>
        <taxon>Pseudomonadota</taxon>
        <taxon>Gammaproteobacteria</taxon>
        <taxon>Pseudomonadales</taxon>
        <taxon>Pseudomonadaceae</taxon>
        <taxon>Pseudomonas</taxon>
    </lineage>
</organism>
<name>A0A5R9AEE8_PSENT</name>
<evidence type="ECO:0000313" key="7">
    <source>
        <dbReference type="EMBL" id="TLP76405.1"/>
    </source>
</evidence>
<evidence type="ECO:0000256" key="3">
    <source>
        <dbReference type="ARBA" id="ARBA00022692"/>
    </source>
</evidence>
<dbReference type="Pfam" id="PF02104">
    <property type="entry name" value="SURF1"/>
    <property type="match status" value="1"/>
</dbReference>
<dbReference type="PANTHER" id="PTHR23427">
    <property type="entry name" value="SURFEIT LOCUS PROTEIN"/>
    <property type="match status" value="1"/>
</dbReference>
<dbReference type="Proteomes" id="UP000307510">
    <property type="component" value="Unassembled WGS sequence"/>
</dbReference>
<keyword evidence="5 6" id="KW-0472">Membrane</keyword>
<feature type="transmembrane region" description="Helical" evidence="6">
    <location>
        <begin position="222"/>
        <end position="242"/>
    </location>
</feature>
<evidence type="ECO:0000256" key="4">
    <source>
        <dbReference type="ARBA" id="ARBA00022989"/>
    </source>
</evidence>
<feature type="transmembrane region" description="Helical" evidence="6">
    <location>
        <begin position="27"/>
        <end position="47"/>
    </location>
</feature>
<proteinExistence type="inferred from homology"/>
<dbReference type="PROSITE" id="PS50895">
    <property type="entry name" value="SURF1"/>
    <property type="match status" value="1"/>
</dbReference>
<evidence type="ECO:0000256" key="6">
    <source>
        <dbReference type="RuleBase" id="RU363076"/>
    </source>
</evidence>
<dbReference type="GO" id="GO:0005886">
    <property type="term" value="C:plasma membrane"/>
    <property type="evidence" value="ECO:0007669"/>
    <property type="project" value="UniProtKB-SubCell"/>
</dbReference>
<comment type="caution">
    <text evidence="7">The sequence shown here is derived from an EMBL/GenBank/DDBJ whole genome shotgun (WGS) entry which is preliminary data.</text>
</comment>
<dbReference type="InterPro" id="IPR045214">
    <property type="entry name" value="Surf1/Surf4"/>
</dbReference>
<dbReference type="InterPro" id="IPR002994">
    <property type="entry name" value="Surf1/Shy1"/>
</dbReference>
<gene>
    <name evidence="7" type="ORF">FEA48_08395</name>
</gene>
<dbReference type="EMBL" id="VASG01000002">
    <property type="protein sequence ID" value="TLP76405.1"/>
    <property type="molecule type" value="Genomic_DNA"/>
</dbReference>
<dbReference type="AlphaFoldDB" id="A0A5R9AEE8"/>
<comment type="similarity">
    <text evidence="2 6">Belongs to the SURF1 family.</text>
</comment>
<keyword evidence="4 6" id="KW-1133">Transmembrane helix</keyword>
<protein>
    <recommendedName>
        <fullName evidence="6">SURF1-like protein</fullName>
    </recommendedName>
</protein>
<comment type="subcellular location">
    <subcellularLocation>
        <location evidence="6">Cell membrane</location>
        <topology evidence="6">Multi-pass membrane protein</topology>
    </subcellularLocation>
    <subcellularLocation>
        <location evidence="1">Membrane</location>
    </subcellularLocation>
</comment>
<keyword evidence="3 6" id="KW-0812">Transmembrane</keyword>
<accession>A0A5R9AEE8</accession>
<dbReference type="RefSeq" id="WP_138213361.1">
    <property type="nucleotide sequence ID" value="NZ_VASG01000002.1"/>
</dbReference>
<dbReference type="PANTHER" id="PTHR23427:SF2">
    <property type="entry name" value="SURFEIT LOCUS PROTEIN 1"/>
    <property type="match status" value="1"/>
</dbReference>
<dbReference type="CDD" id="cd06662">
    <property type="entry name" value="SURF1"/>
    <property type="match status" value="1"/>
</dbReference>
<sequence>MQYSQHASEHGSDPERQGRATRAFRQGIAPTLVVLALLPVLIGLGFWQLSRAAEKRTLLAAAEVQRQQDPISIAELERQPPRSYVRVRLQGQLDAEHTALLDNRTRNGQAGVEVLQPFFDRVGHQWLLVNRGWVPWPDRRVPPKIDTPSHDLLLDAWTYIPLAAGSSAPLAGWPRLITQVDAPFLWDQLGREGSPLEIRLEPGDAAFDTDWPIVAMPPERHVGYAVQWFALAIALSALYLYLGIRRARETFDHDRNDSA</sequence>
<keyword evidence="6" id="KW-1003">Cell membrane</keyword>
<evidence type="ECO:0000313" key="8">
    <source>
        <dbReference type="Proteomes" id="UP000307510"/>
    </source>
</evidence>
<evidence type="ECO:0000256" key="2">
    <source>
        <dbReference type="ARBA" id="ARBA00007165"/>
    </source>
</evidence>
<reference evidence="7 8" key="1">
    <citation type="submission" date="2019-05" db="EMBL/GenBank/DDBJ databases">
        <authorList>
            <person name="Moore K."/>
            <person name="O'Neill P."/>
            <person name="Farbos A."/>
            <person name="Studholme D.J."/>
        </authorList>
    </citation>
    <scope>NUCLEOTIDE SEQUENCE [LARGE SCALE GENOMIC DNA]</scope>
    <source>
        <strain evidence="7 8">DSM 9128</strain>
    </source>
</reference>
<evidence type="ECO:0000256" key="1">
    <source>
        <dbReference type="ARBA" id="ARBA00004370"/>
    </source>
</evidence>